<reference evidence="2 3" key="1">
    <citation type="journal article" date="2015" name="Int. J. Syst. Evol. Microbiol.">
        <title>Burkholderia monticola sp. nov., isolated from mountain soil.</title>
        <authorList>
            <person name="Baek I."/>
            <person name="Seo B."/>
            <person name="Lee I."/>
            <person name="Yi H."/>
            <person name="Chun J."/>
        </authorList>
    </citation>
    <scope>NUCLEOTIDE SEQUENCE [LARGE SCALE GENOMIC DNA]</scope>
    <source>
        <strain evidence="2 3">JC2948</strain>
    </source>
</reference>
<dbReference type="InterPro" id="IPR027417">
    <property type="entry name" value="P-loop_NTPase"/>
</dbReference>
<proteinExistence type="predicted"/>
<dbReference type="CDD" id="cd03112">
    <property type="entry name" value="CobW-like"/>
    <property type="match status" value="1"/>
</dbReference>
<comment type="caution">
    <text evidence="2">The sequence shown here is derived from an EMBL/GenBank/DDBJ whole genome shotgun (WGS) entry which is preliminary data.</text>
</comment>
<dbReference type="InterPro" id="IPR003495">
    <property type="entry name" value="CobW/HypB/UreG_nucleotide-bd"/>
</dbReference>
<dbReference type="SUPFAM" id="SSF52540">
    <property type="entry name" value="P-loop containing nucleoside triphosphate hydrolases"/>
    <property type="match status" value="1"/>
</dbReference>
<dbReference type="Gene3D" id="3.40.50.300">
    <property type="entry name" value="P-loop containing nucleotide triphosphate hydrolases"/>
    <property type="match status" value="1"/>
</dbReference>
<name>A0A149PKI3_9BURK</name>
<dbReference type="OrthoDB" id="9808822at2"/>
<dbReference type="PANTHER" id="PTHR13748">
    <property type="entry name" value="COBW-RELATED"/>
    <property type="match status" value="1"/>
</dbReference>
<protein>
    <recommendedName>
        <fullName evidence="1">CobW/HypB/UreG nucleotide-binding domain-containing protein</fullName>
    </recommendedName>
</protein>
<dbReference type="PANTHER" id="PTHR13748:SF62">
    <property type="entry name" value="COBW DOMAIN-CONTAINING PROTEIN"/>
    <property type="match status" value="1"/>
</dbReference>
<dbReference type="RefSeq" id="WP_062130345.1">
    <property type="nucleotide sequence ID" value="NZ_LRBG01000031.1"/>
</dbReference>
<evidence type="ECO:0000313" key="3">
    <source>
        <dbReference type="Proteomes" id="UP000075613"/>
    </source>
</evidence>
<keyword evidence="3" id="KW-1185">Reference proteome</keyword>
<evidence type="ECO:0000313" key="2">
    <source>
        <dbReference type="EMBL" id="KXU85567.1"/>
    </source>
</evidence>
<gene>
    <name evidence="2" type="ORF">CI15_20655</name>
</gene>
<organism evidence="2 3">
    <name type="scientific">Paraburkholderia monticola</name>
    <dbReference type="NCBI Taxonomy" id="1399968"/>
    <lineage>
        <taxon>Bacteria</taxon>
        <taxon>Pseudomonadati</taxon>
        <taxon>Pseudomonadota</taxon>
        <taxon>Betaproteobacteria</taxon>
        <taxon>Burkholderiales</taxon>
        <taxon>Burkholderiaceae</taxon>
        <taxon>Paraburkholderia</taxon>
    </lineage>
</organism>
<dbReference type="GO" id="GO:0005737">
    <property type="term" value="C:cytoplasm"/>
    <property type="evidence" value="ECO:0007669"/>
    <property type="project" value="TreeGrafter"/>
</dbReference>
<dbReference type="EMBL" id="LRBG01000031">
    <property type="protein sequence ID" value="KXU85567.1"/>
    <property type="molecule type" value="Genomic_DNA"/>
</dbReference>
<evidence type="ECO:0000259" key="1">
    <source>
        <dbReference type="Pfam" id="PF02492"/>
    </source>
</evidence>
<dbReference type="InterPro" id="IPR051316">
    <property type="entry name" value="Zinc-reg_GTPase_activator"/>
</dbReference>
<dbReference type="Pfam" id="PF02492">
    <property type="entry name" value="cobW"/>
    <property type="match status" value="1"/>
</dbReference>
<dbReference type="AlphaFoldDB" id="A0A149PKI3"/>
<dbReference type="Proteomes" id="UP000075613">
    <property type="component" value="Unassembled WGS sequence"/>
</dbReference>
<accession>A0A149PKI3</accession>
<dbReference type="STRING" id="1399968.CI15_20655"/>
<sequence length="344" mass="36764">MAERRITPILLITGFLGSGKTTLLAQWLRSPALSGAQAIVNEFGEVGIDDRLLQSSSEQTVLLENGCACCTAGEDLAATLERIFWQQLNRDIPPLSWVLIETTGVADPGPILDMLARDPLLSERYRIAGTVTMLDARHGPALVATHEECRHQIEQASLMVVTKTDLSTAKEIADTEAVIRRLSPNVPILKSAKASLPIEVVLELLAVPLEASPQRHRGHEAHDHDHHVHDHAATIDSAFLGLPDIVDIERIAPVLIQAGHRFGPALLRLKGIVMARDGLYGIQLDPGRGGVEVSALFPTASKTPLRPGLTIITRSVAAATIAALVACCTVNPGTAQVGAEGEAK</sequence>
<feature type="domain" description="CobW/HypB/UreG nucleotide-binding" evidence="1">
    <location>
        <begin position="8"/>
        <end position="189"/>
    </location>
</feature>